<keyword evidence="6" id="KW-1185">Reference proteome</keyword>
<dbReference type="Proteomes" id="UP000663829">
    <property type="component" value="Unassembled WGS sequence"/>
</dbReference>
<dbReference type="SUPFAM" id="SSF53756">
    <property type="entry name" value="UDP-Glycosyltransferase/glycogen phosphorylase"/>
    <property type="match status" value="1"/>
</dbReference>
<dbReference type="InterPro" id="IPR050426">
    <property type="entry name" value="Glycosyltransferase_28"/>
</dbReference>
<dbReference type="Proteomes" id="UP000681722">
    <property type="component" value="Unassembled WGS sequence"/>
</dbReference>
<dbReference type="PANTHER" id="PTHR48050">
    <property type="entry name" value="STEROL 3-BETA-GLUCOSYLTRANSFERASE"/>
    <property type="match status" value="1"/>
</dbReference>
<accession>A0A814P5P2</accession>
<dbReference type="EMBL" id="CAJNOK010011630">
    <property type="protein sequence ID" value="CAF1144535.1"/>
    <property type="molecule type" value="Genomic_DNA"/>
</dbReference>
<feature type="domain" description="Glycosyltransferase family 28 N-terminal" evidence="1">
    <location>
        <begin position="30"/>
        <end position="77"/>
    </location>
</feature>
<protein>
    <recommendedName>
        <fullName evidence="1">Glycosyltransferase family 28 N-terminal domain-containing protein</fullName>
    </recommendedName>
</protein>
<evidence type="ECO:0000313" key="2">
    <source>
        <dbReference type="EMBL" id="CAF1102922.1"/>
    </source>
</evidence>
<dbReference type="EMBL" id="CAJOBC010005557">
    <property type="protein sequence ID" value="CAF3867683.1"/>
    <property type="molecule type" value="Genomic_DNA"/>
</dbReference>
<dbReference type="PANTHER" id="PTHR48050:SF13">
    <property type="entry name" value="STEROL 3-BETA-GLUCOSYLTRANSFERASE UGT80A2"/>
    <property type="match status" value="1"/>
</dbReference>
<dbReference type="OrthoDB" id="5835829at2759"/>
<reference evidence="2" key="1">
    <citation type="submission" date="2021-02" db="EMBL/GenBank/DDBJ databases">
        <authorList>
            <person name="Nowell W R."/>
        </authorList>
    </citation>
    <scope>NUCLEOTIDE SEQUENCE</scope>
</reference>
<dbReference type="GO" id="GO:0005975">
    <property type="term" value="P:carbohydrate metabolic process"/>
    <property type="evidence" value="ECO:0007669"/>
    <property type="project" value="InterPro"/>
</dbReference>
<evidence type="ECO:0000313" key="6">
    <source>
        <dbReference type="Proteomes" id="UP000663829"/>
    </source>
</evidence>
<sequence>MSRNQLTQHAAFKKSVVGSEDESHIPELNICIMTVGSQGDVQPFIVLAKGVKECDHRVRLATHENFRDLVTKNGYPLGGDPDRLMAYMVKNRGIPPTFSSIIYTHSSTTNKRNYSINMESWHSGRKRQNL</sequence>
<name>A0A814P5P2_9BILA</name>
<dbReference type="AlphaFoldDB" id="A0A814P5P2"/>
<dbReference type="GO" id="GO:0016758">
    <property type="term" value="F:hexosyltransferase activity"/>
    <property type="evidence" value="ECO:0007669"/>
    <property type="project" value="InterPro"/>
</dbReference>
<dbReference type="Pfam" id="PF03033">
    <property type="entry name" value="Glyco_transf_28"/>
    <property type="match status" value="1"/>
</dbReference>
<dbReference type="Gene3D" id="3.40.50.2000">
    <property type="entry name" value="Glycogen Phosphorylase B"/>
    <property type="match status" value="1"/>
</dbReference>
<evidence type="ECO:0000313" key="5">
    <source>
        <dbReference type="EMBL" id="CAF3944546.1"/>
    </source>
</evidence>
<dbReference type="Proteomes" id="UP000682733">
    <property type="component" value="Unassembled WGS sequence"/>
</dbReference>
<dbReference type="InterPro" id="IPR004276">
    <property type="entry name" value="GlycoTrans_28_N"/>
</dbReference>
<evidence type="ECO:0000313" key="4">
    <source>
        <dbReference type="EMBL" id="CAF3867683.1"/>
    </source>
</evidence>
<proteinExistence type="predicted"/>
<evidence type="ECO:0000313" key="3">
    <source>
        <dbReference type="EMBL" id="CAF1144535.1"/>
    </source>
</evidence>
<evidence type="ECO:0000259" key="1">
    <source>
        <dbReference type="Pfam" id="PF03033"/>
    </source>
</evidence>
<dbReference type="EMBL" id="CAJNOQ010005557">
    <property type="protein sequence ID" value="CAF1102922.1"/>
    <property type="molecule type" value="Genomic_DNA"/>
</dbReference>
<dbReference type="Proteomes" id="UP000677228">
    <property type="component" value="Unassembled WGS sequence"/>
</dbReference>
<comment type="caution">
    <text evidence="2">The sequence shown here is derived from an EMBL/GenBank/DDBJ whole genome shotgun (WGS) entry which is preliminary data.</text>
</comment>
<gene>
    <name evidence="2" type="ORF">GPM918_LOCUS18838</name>
    <name evidence="3" type="ORF">OVA965_LOCUS21293</name>
    <name evidence="4" type="ORF">SRO942_LOCUS18835</name>
    <name evidence="5" type="ORF">TMI583_LOCUS21913</name>
</gene>
<dbReference type="EMBL" id="CAJOBA010028205">
    <property type="protein sequence ID" value="CAF3944546.1"/>
    <property type="molecule type" value="Genomic_DNA"/>
</dbReference>
<organism evidence="2 6">
    <name type="scientific">Didymodactylos carnosus</name>
    <dbReference type="NCBI Taxonomy" id="1234261"/>
    <lineage>
        <taxon>Eukaryota</taxon>
        <taxon>Metazoa</taxon>
        <taxon>Spiralia</taxon>
        <taxon>Gnathifera</taxon>
        <taxon>Rotifera</taxon>
        <taxon>Eurotatoria</taxon>
        <taxon>Bdelloidea</taxon>
        <taxon>Philodinida</taxon>
        <taxon>Philodinidae</taxon>
        <taxon>Didymodactylos</taxon>
    </lineage>
</organism>